<dbReference type="Pfam" id="PF09594">
    <property type="entry name" value="GT87"/>
    <property type="match status" value="1"/>
</dbReference>
<gene>
    <name evidence="10" type="ORF">ACFQS3_21015</name>
</gene>
<comment type="similarity">
    <text evidence="7">Belongs to the glycosyltransferase 87 family.</text>
</comment>
<feature type="transmembrane region" description="Helical" evidence="9">
    <location>
        <begin position="463"/>
        <end position="488"/>
    </location>
</feature>
<feature type="transmembrane region" description="Helical" evidence="9">
    <location>
        <begin position="432"/>
        <end position="451"/>
    </location>
</feature>
<feature type="transmembrane region" description="Helical" evidence="9">
    <location>
        <begin position="391"/>
        <end position="412"/>
    </location>
</feature>
<evidence type="ECO:0000313" key="11">
    <source>
        <dbReference type="Proteomes" id="UP001596470"/>
    </source>
</evidence>
<evidence type="ECO:0000256" key="9">
    <source>
        <dbReference type="SAM" id="Phobius"/>
    </source>
</evidence>
<feature type="region of interest" description="Disordered" evidence="8">
    <location>
        <begin position="504"/>
        <end position="527"/>
    </location>
</feature>
<keyword evidence="6 9" id="KW-0472">Membrane</keyword>
<evidence type="ECO:0000256" key="4">
    <source>
        <dbReference type="ARBA" id="ARBA00022692"/>
    </source>
</evidence>
<evidence type="ECO:0000256" key="7">
    <source>
        <dbReference type="ARBA" id="ARBA00024033"/>
    </source>
</evidence>
<evidence type="ECO:0000256" key="1">
    <source>
        <dbReference type="ARBA" id="ARBA00004651"/>
    </source>
</evidence>
<evidence type="ECO:0000256" key="5">
    <source>
        <dbReference type="ARBA" id="ARBA00022989"/>
    </source>
</evidence>
<accession>A0ABW2DBC8</accession>
<comment type="caution">
    <text evidence="10">The sequence shown here is derived from an EMBL/GenBank/DDBJ whole genome shotgun (WGS) entry which is preliminary data.</text>
</comment>
<keyword evidence="5 9" id="KW-1133">Transmembrane helix</keyword>
<feature type="transmembrane region" description="Helical" evidence="9">
    <location>
        <begin position="252"/>
        <end position="279"/>
    </location>
</feature>
<feature type="transmembrane region" description="Helical" evidence="9">
    <location>
        <begin position="353"/>
        <end position="371"/>
    </location>
</feature>
<feature type="transmembrane region" description="Helical" evidence="9">
    <location>
        <begin position="217"/>
        <end position="246"/>
    </location>
</feature>
<keyword evidence="3" id="KW-0808">Transferase</keyword>
<feature type="region of interest" description="Disordered" evidence="8">
    <location>
        <begin position="1"/>
        <end position="37"/>
    </location>
</feature>
<sequence length="527" mass="57725">MPPSASAPGPAPDHAPNDAPPPSGIERPAGDPPAAPTLTDRVARFASGLIGGPFGEHAADPPRRTFWIPIRVILLTGLIAFAVNWLQKYPCSAGGWVDWQQYTGACYTDIRALWGAERLNEGAVPYQDHPVEYPVLTGWFMGVLGQIAYRIGSVANTDGGPIFWHLNAVVLFVCGAAAIAVLHRIRRDNRRTDIPGPNPDPALVHSRPSRPWDAMMLAAAPVVLVTATVNWDLFAVALSMPFFLYWQRGRPVMAGLFLGLAVAAKFYALLFIGPLLILALRQKKLLPALQASATAAVVWALINGPVAYLWPESWMRFFELNSERPVDWGTGWYVLRGVTGWERLWDSEFVNDMYLGLFALSCLGIAALGYFAQRRTAGGDFGLKTPSTEDVVPRLAQLCFLVVATFLLFGKVWSQQYVLWLLPLAVLARPKWGFFLVWQAAELFYFFSFYGKMLQVSAEDGRGIPEGLFLAAAASRWLAVAVMCALVVQEILIPRLDAVRSLPKRPSRGAPLQRPRGEAAPAPAAAP</sequence>
<dbReference type="RefSeq" id="WP_382345791.1">
    <property type="nucleotide sequence ID" value="NZ_JBHMBP010000001.1"/>
</dbReference>
<organism evidence="10 11">
    <name type="scientific">Glycomyces mayteni</name>
    <dbReference type="NCBI Taxonomy" id="543887"/>
    <lineage>
        <taxon>Bacteria</taxon>
        <taxon>Bacillati</taxon>
        <taxon>Actinomycetota</taxon>
        <taxon>Actinomycetes</taxon>
        <taxon>Glycomycetales</taxon>
        <taxon>Glycomycetaceae</taxon>
        <taxon>Glycomyces</taxon>
    </lineage>
</organism>
<keyword evidence="11" id="KW-1185">Reference proteome</keyword>
<dbReference type="PIRSF" id="PIRSF010361">
    <property type="entry name" value="UCP010361"/>
    <property type="match status" value="1"/>
</dbReference>
<feature type="compositionally biased region" description="Pro residues" evidence="8">
    <location>
        <begin position="1"/>
        <end position="23"/>
    </location>
</feature>
<feature type="transmembrane region" description="Helical" evidence="9">
    <location>
        <begin position="66"/>
        <end position="86"/>
    </location>
</feature>
<keyword evidence="2" id="KW-1003">Cell membrane</keyword>
<dbReference type="InterPro" id="IPR018584">
    <property type="entry name" value="GT87"/>
</dbReference>
<evidence type="ECO:0000313" key="10">
    <source>
        <dbReference type="EMBL" id="MFC6959680.1"/>
    </source>
</evidence>
<protein>
    <submittedName>
        <fullName evidence="10">Glycosyltransferase family 87 protein</fullName>
    </submittedName>
</protein>
<evidence type="ECO:0000256" key="8">
    <source>
        <dbReference type="SAM" id="MobiDB-lite"/>
    </source>
</evidence>
<reference evidence="11" key="1">
    <citation type="journal article" date="2019" name="Int. J. Syst. Evol. Microbiol.">
        <title>The Global Catalogue of Microorganisms (GCM) 10K type strain sequencing project: providing services to taxonomists for standard genome sequencing and annotation.</title>
        <authorList>
            <consortium name="The Broad Institute Genomics Platform"/>
            <consortium name="The Broad Institute Genome Sequencing Center for Infectious Disease"/>
            <person name="Wu L."/>
            <person name="Ma J."/>
        </authorList>
    </citation>
    <scope>NUCLEOTIDE SEQUENCE [LARGE SCALE GENOMIC DNA]</scope>
    <source>
        <strain evidence="11">KACC 12634</strain>
    </source>
</reference>
<proteinExistence type="inferred from homology"/>
<dbReference type="InterPro" id="IPR016570">
    <property type="entry name" value="UCP010361"/>
</dbReference>
<dbReference type="Proteomes" id="UP001596470">
    <property type="component" value="Unassembled WGS sequence"/>
</dbReference>
<keyword evidence="4 9" id="KW-0812">Transmembrane</keyword>
<evidence type="ECO:0000256" key="6">
    <source>
        <dbReference type="ARBA" id="ARBA00023136"/>
    </source>
</evidence>
<feature type="transmembrane region" description="Helical" evidence="9">
    <location>
        <begin position="291"/>
        <end position="310"/>
    </location>
</feature>
<comment type="subcellular location">
    <subcellularLocation>
        <location evidence="1">Cell membrane</location>
        <topology evidence="1">Multi-pass membrane protein</topology>
    </subcellularLocation>
</comment>
<dbReference type="EMBL" id="JBHSYS010000004">
    <property type="protein sequence ID" value="MFC6959680.1"/>
    <property type="molecule type" value="Genomic_DNA"/>
</dbReference>
<feature type="transmembrane region" description="Helical" evidence="9">
    <location>
        <begin position="162"/>
        <end position="182"/>
    </location>
</feature>
<name>A0ABW2DBC8_9ACTN</name>
<evidence type="ECO:0000256" key="2">
    <source>
        <dbReference type="ARBA" id="ARBA00022475"/>
    </source>
</evidence>
<evidence type="ECO:0000256" key="3">
    <source>
        <dbReference type="ARBA" id="ARBA00022679"/>
    </source>
</evidence>